<evidence type="ECO:0000259" key="1">
    <source>
        <dbReference type="Pfam" id="PF01243"/>
    </source>
</evidence>
<dbReference type="InterPro" id="IPR011576">
    <property type="entry name" value="Pyridox_Oxase_N"/>
</dbReference>
<dbReference type="Pfam" id="PF01243">
    <property type="entry name" value="PNPOx_N"/>
    <property type="match status" value="1"/>
</dbReference>
<keyword evidence="3" id="KW-1185">Reference proteome</keyword>
<protein>
    <submittedName>
        <fullName evidence="2">Pyridoxamine 5'-phosphate oxidase family protein</fullName>
    </submittedName>
</protein>
<dbReference type="PANTHER" id="PTHR42815:SF2">
    <property type="entry name" value="FAD-BINDING, PUTATIVE (AFU_ORTHOLOGUE AFUA_6G07600)-RELATED"/>
    <property type="match status" value="1"/>
</dbReference>
<dbReference type="InterPro" id="IPR012349">
    <property type="entry name" value="Split_barrel_FMN-bd"/>
</dbReference>
<dbReference type="Proteomes" id="UP001198862">
    <property type="component" value="Unassembled WGS sequence"/>
</dbReference>
<dbReference type="InterPro" id="IPR024029">
    <property type="entry name" value="Pyridox_Oxase_FMN-dep"/>
</dbReference>
<feature type="domain" description="Pyridoxamine 5'-phosphate oxidase N-terminal" evidence="1">
    <location>
        <begin position="30"/>
        <end position="150"/>
    </location>
</feature>
<comment type="caution">
    <text evidence="2">The sequence shown here is derived from an EMBL/GenBank/DDBJ whole genome shotgun (WGS) entry which is preliminary data.</text>
</comment>
<dbReference type="SUPFAM" id="SSF50475">
    <property type="entry name" value="FMN-binding split barrel"/>
    <property type="match status" value="1"/>
</dbReference>
<evidence type="ECO:0000313" key="2">
    <source>
        <dbReference type="EMBL" id="MCC8432799.1"/>
    </source>
</evidence>
<evidence type="ECO:0000313" key="3">
    <source>
        <dbReference type="Proteomes" id="UP001198862"/>
    </source>
</evidence>
<dbReference type="NCBIfam" id="TIGR04025">
    <property type="entry name" value="PPOX_FMN_DR2398"/>
    <property type="match status" value="1"/>
</dbReference>
<dbReference type="RefSeq" id="WP_230554217.1">
    <property type="nucleotide sequence ID" value="NZ_JAJISD010000018.1"/>
</dbReference>
<name>A0ABS8L3A0_9HYPH</name>
<sequence>MSDILRTEAELEAIYGRPLETSTVKEVNWITPHYRAYIEASPYAALATCGPEGLDCSPRGDKPGFVRIHDEKTLMLPDRRGNNRIDSLRNIVRDPRVALLFMIPGVGNTLRVNGRAHLSVAPDLLESFAVEEKAPRSVTVIEVDAVYFQCARALVRSELWNPARHVDPKSLPSAGQILAALSGERVGGETYDREWPGRAAATMW</sequence>
<reference evidence="2 3" key="1">
    <citation type="submission" date="2021-11" db="EMBL/GenBank/DDBJ databases">
        <authorList>
            <person name="Lee D.-H."/>
            <person name="Kim S.-B."/>
        </authorList>
    </citation>
    <scope>NUCLEOTIDE SEQUENCE [LARGE SCALE GENOMIC DNA]</scope>
    <source>
        <strain evidence="2 3">KCTC 52223</strain>
    </source>
</reference>
<dbReference type="EMBL" id="JAJISD010000018">
    <property type="protein sequence ID" value="MCC8432799.1"/>
    <property type="molecule type" value="Genomic_DNA"/>
</dbReference>
<organism evidence="2 3">
    <name type="scientific">Reyranella aquatilis</name>
    <dbReference type="NCBI Taxonomy" id="2035356"/>
    <lineage>
        <taxon>Bacteria</taxon>
        <taxon>Pseudomonadati</taxon>
        <taxon>Pseudomonadota</taxon>
        <taxon>Alphaproteobacteria</taxon>
        <taxon>Hyphomicrobiales</taxon>
        <taxon>Reyranellaceae</taxon>
        <taxon>Reyranella</taxon>
    </lineage>
</organism>
<dbReference type="PANTHER" id="PTHR42815">
    <property type="entry name" value="FAD-BINDING, PUTATIVE (AFU_ORTHOLOGUE AFUA_6G07600)-RELATED"/>
    <property type="match status" value="1"/>
</dbReference>
<dbReference type="Gene3D" id="2.30.110.10">
    <property type="entry name" value="Electron Transport, Fmn-binding Protein, Chain A"/>
    <property type="match status" value="1"/>
</dbReference>
<gene>
    <name evidence="2" type="ORF">LJ725_27820</name>
</gene>
<accession>A0ABS8L3A0</accession>
<proteinExistence type="predicted"/>